<evidence type="ECO:0000313" key="2">
    <source>
        <dbReference type="EMBL" id="CBK19659.2"/>
    </source>
</evidence>
<dbReference type="SUPFAM" id="SSF64268">
    <property type="entry name" value="PX domain"/>
    <property type="match status" value="1"/>
</dbReference>
<evidence type="ECO:0000313" key="3">
    <source>
        <dbReference type="Proteomes" id="UP000008312"/>
    </source>
</evidence>
<evidence type="ECO:0008006" key="4">
    <source>
        <dbReference type="Google" id="ProtNLM"/>
    </source>
</evidence>
<dbReference type="InParanoid" id="D8LV20"/>
<feature type="region of interest" description="Disordered" evidence="1">
    <location>
        <begin position="1"/>
        <end position="35"/>
    </location>
</feature>
<keyword evidence="3" id="KW-1185">Reference proteome</keyword>
<feature type="compositionally biased region" description="Basic residues" evidence="1">
    <location>
        <begin position="1"/>
        <end position="14"/>
    </location>
</feature>
<name>D8LV20_BLAHO</name>
<protein>
    <recommendedName>
        <fullName evidence="4">PX domain-containing protein</fullName>
    </recommendedName>
</protein>
<evidence type="ECO:0000256" key="1">
    <source>
        <dbReference type="SAM" id="MobiDB-lite"/>
    </source>
</evidence>
<proteinExistence type="predicted"/>
<accession>D8LV20</accession>
<dbReference type="RefSeq" id="XP_012893707.1">
    <property type="nucleotide sequence ID" value="XM_013038253.1"/>
</dbReference>
<dbReference type="EMBL" id="FN668638">
    <property type="protein sequence ID" value="CBK19659.2"/>
    <property type="molecule type" value="Genomic_DNA"/>
</dbReference>
<dbReference type="GeneID" id="24917426"/>
<gene>
    <name evidence="2" type="ORF">GSBLH_T00000106001</name>
</gene>
<dbReference type="InterPro" id="IPR036871">
    <property type="entry name" value="PX_dom_sf"/>
</dbReference>
<dbReference type="GO" id="GO:0035091">
    <property type="term" value="F:phosphatidylinositol binding"/>
    <property type="evidence" value="ECO:0007669"/>
    <property type="project" value="InterPro"/>
</dbReference>
<feature type="compositionally biased region" description="Acidic residues" evidence="1">
    <location>
        <begin position="81"/>
        <end position="93"/>
    </location>
</feature>
<organism evidence="2">
    <name type="scientific">Blastocystis hominis</name>
    <dbReference type="NCBI Taxonomy" id="12968"/>
    <lineage>
        <taxon>Eukaryota</taxon>
        <taxon>Sar</taxon>
        <taxon>Stramenopiles</taxon>
        <taxon>Bigyra</taxon>
        <taxon>Opalozoa</taxon>
        <taxon>Opalinata</taxon>
        <taxon>Blastocystidae</taxon>
        <taxon>Blastocystis</taxon>
    </lineage>
</organism>
<sequence>MDIRKNGSKLRKKVSSVLKKLDKKSPNYQKLRSLKKKMQSLQDECDRCVDEQDVDVNELGELILQFSETVNDVISVLNEPMDIEESSDSDSDDDGKKKKKKIRMPKFDDEDDDDSERKKLQIKIRKAVYKEVIKEPNGKLSVSHLVLEPRGQAGLPIQVKKDEVIGFCWKELYNSRMLFRSILSLSSMDVEGIEVVPLQVRISEYHMIYRVPEDGVLRLGWDNSLSLRKSKELDVFVKRFDPAAVPKVMEEEMKRREAWRLMEKEDLIEGNIEGGRLTLKLTERVIKEGGPKYTCHCDWESSSLQMKAQWDVQYPYLVWLEWYNLLKSKYPTRISKMAPFPGTALMTTARVVEMRLTKINAFFQDLVQDSYMMEVPEVVSWFRCQEYIRRTKHILFEARGRKRKGRP</sequence>
<dbReference type="OrthoDB" id="197932at2759"/>
<reference evidence="2" key="1">
    <citation type="submission" date="2010-02" db="EMBL/GenBank/DDBJ databases">
        <title>Sequencing and annotation of the Blastocystis hominis genome.</title>
        <authorList>
            <person name="Wincker P."/>
        </authorList>
    </citation>
    <scope>NUCLEOTIDE SEQUENCE</scope>
    <source>
        <strain evidence="2">Singapore isolate B</strain>
    </source>
</reference>
<feature type="region of interest" description="Disordered" evidence="1">
    <location>
        <begin position="81"/>
        <end position="115"/>
    </location>
</feature>
<dbReference type="AlphaFoldDB" id="D8LV20"/>
<dbReference type="Proteomes" id="UP000008312">
    <property type="component" value="Unassembled WGS sequence"/>
</dbReference>